<evidence type="ECO:0000313" key="6">
    <source>
        <dbReference type="Proteomes" id="UP001610563"/>
    </source>
</evidence>
<comment type="caution">
    <text evidence="5">The sequence shown here is derived from an EMBL/GenBank/DDBJ whole genome shotgun (WGS) entry which is preliminary data.</text>
</comment>
<evidence type="ECO:0000259" key="4">
    <source>
        <dbReference type="Pfam" id="PF00135"/>
    </source>
</evidence>
<gene>
    <name evidence="5" type="ORF">BJX66DRAFT_346689</name>
</gene>
<dbReference type="PROSITE" id="PS00122">
    <property type="entry name" value="CARBOXYLESTERASE_B_1"/>
    <property type="match status" value="1"/>
</dbReference>
<dbReference type="InterPro" id="IPR029058">
    <property type="entry name" value="AB_hydrolase_fold"/>
</dbReference>
<name>A0ABR4FTP9_9EURO</name>
<sequence>MATVVEFPHPSLGLVRGLSTSSTNQFLGIQYATLAGKWDPPVLSEALSAPIDATKLGPTAVFAPNGVEMEFAHIQKALPVPQLQQSGTECLNLNITTPANVAPESNLPVIVFLHGGGYAIGSNAWPQYDFRRIVALSMTNNRPVVGVNINYRLGVFGFLASQELESHGYQSNNGLHDQRTALLWIRKYIRGFGGDPDQITVVGESAGGVSATHHLQSEVPLFKRMISMGGTNLLMRPLPDQVTESTYKTIIDRLGLNTLSASERVKSLVQLDTGTVLSAVRPSDALLPSLGGALGLKAHTYAEIYQGTAGPLNLPGRGWCEEIMIGDCQFDASILTMMINRSKEEIATSFTDSLTRSLGSAEKAAQILSAYAITEDRSDDQAFKAILRFANDIAFFVPVLNYGHCWSGEAFIFEFNEPNVWDGPWKGHANHILDVAYLFQNYNEHLPEAQRAVAVQFAKDVIAFANGHAPWAAFKWETGELNSRVYGGREPGTSGFVVTVPGPEPRTERADTILGLMAGIPADDLARAWGAFMAGF</sequence>
<dbReference type="Gene3D" id="3.40.50.1820">
    <property type="entry name" value="alpha/beta hydrolase"/>
    <property type="match status" value="1"/>
</dbReference>
<dbReference type="EMBL" id="JBFTWV010000113">
    <property type="protein sequence ID" value="KAL2786639.1"/>
    <property type="molecule type" value="Genomic_DNA"/>
</dbReference>
<dbReference type="PANTHER" id="PTHR43142:SF11">
    <property type="entry name" value="CARBOXYLIC ESTER HYDROLASE"/>
    <property type="match status" value="1"/>
</dbReference>
<comment type="similarity">
    <text evidence="1 3">Belongs to the type-B carboxylesterase/lipase family.</text>
</comment>
<protein>
    <recommendedName>
        <fullName evidence="3">Carboxylic ester hydrolase</fullName>
        <ecNumber evidence="3">3.1.1.-</ecNumber>
    </recommendedName>
</protein>
<dbReference type="EC" id="3.1.1.-" evidence="3"/>
<dbReference type="GO" id="GO:0016787">
    <property type="term" value="F:hydrolase activity"/>
    <property type="evidence" value="ECO:0007669"/>
    <property type="project" value="UniProtKB-KW"/>
</dbReference>
<dbReference type="PANTHER" id="PTHR43142">
    <property type="entry name" value="CARBOXYLIC ESTER HYDROLASE"/>
    <property type="match status" value="1"/>
</dbReference>
<dbReference type="InterPro" id="IPR019826">
    <property type="entry name" value="Carboxylesterase_B_AS"/>
</dbReference>
<dbReference type="Proteomes" id="UP001610563">
    <property type="component" value="Unassembled WGS sequence"/>
</dbReference>
<reference evidence="5 6" key="1">
    <citation type="submission" date="2024-07" db="EMBL/GenBank/DDBJ databases">
        <title>Section-level genome sequencing and comparative genomics of Aspergillus sections Usti and Cavernicolus.</title>
        <authorList>
            <consortium name="Lawrence Berkeley National Laboratory"/>
            <person name="Nybo J.L."/>
            <person name="Vesth T.C."/>
            <person name="Theobald S."/>
            <person name="Frisvad J.C."/>
            <person name="Larsen T.O."/>
            <person name="Kjaerboelling I."/>
            <person name="Rothschild-Mancinelli K."/>
            <person name="Lyhne E.K."/>
            <person name="Kogle M.E."/>
            <person name="Barry K."/>
            <person name="Clum A."/>
            <person name="Na H."/>
            <person name="Ledsgaard L."/>
            <person name="Lin J."/>
            <person name="Lipzen A."/>
            <person name="Kuo A."/>
            <person name="Riley R."/>
            <person name="Mondo S."/>
            <person name="Labutti K."/>
            <person name="Haridas S."/>
            <person name="Pangalinan J."/>
            <person name="Salamov A.A."/>
            <person name="Simmons B.A."/>
            <person name="Magnuson J.K."/>
            <person name="Chen J."/>
            <person name="Drula E."/>
            <person name="Henrissat B."/>
            <person name="Wiebenga A."/>
            <person name="Lubbers R.J."/>
            <person name="Gomes A.C."/>
            <person name="Makela M.R."/>
            <person name="Stajich J."/>
            <person name="Grigoriev I.V."/>
            <person name="Mortensen U.H."/>
            <person name="De Vries R.P."/>
            <person name="Baker S.E."/>
            <person name="Andersen M.R."/>
        </authorList>
    </citation>
    <scope>NUCLEOTIDE SEQUENCE [LARGE SCALE GENOMIC DNA]</scope>
    <source>
        <strain evidence="5 6">CBS 209.92</strain>
    </source>
</reference>
<accession>A0ABR4FTP9</accession>
<evidence type="ECO:0000313" key="5">
    <source>
        <dbReference type="EMBL" id="KAL2786639.1"/>
    </source>
</evidence>
<keyword evidence="6" id="KW-1185">Reference proteome</keyword>
<evidence type="ECO:0000256" key="1">
    <source>
        <dbReference type="ARBA" id="ARBA00005964"/>
    </source>
</evidence>
<evidence type="ECO:0000256" key="3">
    <source>
        <dbReference type="RuleBase" id="RU361235"/>
    </source>
</evidence>
<organism evidence="5 6">
    <name type="scientific">Aspergillus keveii</name>
    <dbReference type="NCBI Taxonomy" id="714993"/>
    <lineage>
        <taxon>Eukaryota</taxon>
        <taxon>Fungi</taxon>
        <taxon>Dikarya</taxon>
        <taxon>Ascomycota</taxon>
        <taxon>Pezizomycotina</taxon>
        <taxon>Eurotiomycetes</taxon>
        <taxon>Eurotiomycetidae</taxon>
        <taxon>Eurotiales</taxon>
        <taxon>Aspergillaceae</taxon>
        <taxon>Aspergillus</taxon>
        <taxon>Aspergillus subgen. Nidulantes</taxon>
    </lineage>
</organism>
<dbReference type="Pfam" id="PF00135">
    <property type="entry name" value="COesterase"/>
    <property type="match status" value="1"/>
</dbReference>
<keyword evidence="2 3" id="KW-0378">Hydrolase</keyword>
<dbReference type="SUPFAM" id="SSF53474">
    <property type="entry name" value="alpha/beta-Hydrolases"/>
    <property type="match status" value="1"/>
</dbReference>
<feature type="domain" description="Carboxylesterase type B" evidence="4">
    <location>
        <begin position="11"/>
        <end position="476"/>
    </location>
</feature>
<evidence type="ECO:0000256" key="2">
    <source>
        <dbReference type="ARBA" id="ARBA00022801"/>
    </source>
</evidence>
<proteinExistence type="inferred from homology"/>
<dbReference type="InterPro" id="IPR002018">
    <property type="entry name" value="CarbesteraseB"/>
</dbReference>